<evidence type="ECO:0000256" key="1">
    <source>
        <dbReference type="ARBA" id="ARBA00001933"/>
    </source>
</evidence>
<dbReference type="GO" id="GO:0019346">
    <property type="term" value="P:transsulfuration"/>
    <property type="evidence" value="ECO:0007669"/>
    <property type="project" value="InterPro"/>
</dbReference>
<dbReference type="PANTHER" id="PTHR11808:SF80">
    <property type="entry name" value="CYSTATHIONINE GAMMA-LYASE"/>
    <property type="match status" value="1"/>
</dbReference>
<dbReference type="Gene3D" id="3.40.640.10">
    <property type="entry name" value="Type I PLP-dependent aspartate aminotransferase-like (Major domain)"/>
    <property type="match status" value="1"/>
</dbReference>
<dbReference type="SUPFAM" id="SSF53383">
    <property type="entry name" value="PLP-dependent transferases"/>
    <property type="match status" value="1"/>
</dbReference>
<protein>
    <submittedName>
        <fullName evidence="4">L-methionine gamma-lyase</fullName>
        <ecNumber evidence="4">4.4.1.11</ecNumber>
    </submittedName>
</protein>
<dbReference type="EC" id="4.4.1.11" evidence="4"/>
<dbReference type="GO" id="GO:0018826">
    <property type="term" value="F:methionine gamma-lyase activity"/>
    <property type="evidence" value="ECO:0007669"/>
    <property type="project" value="UniProtKB-EC"/>
</dbReference>
<dbReference type="Pfam" id="PF01053">
    <property type="entry name" value="Cys_Met_Meta_PP"/>
    <property type="match status" value="1"/>
</dbReference>
<dbReference type="FunFam" id="3.40.640.10:FF:000046">
    <property type="entry name" value="Cystathionine gamma-lyase"/>
    <property type="match status" value="1"/>
</dbReference>
<dbReference type="EMBL" id="VSSQ01000033">
    <property type="protein sequence ID" value="MPL66633.1"/>
    <property type="molecule type" value="Genomic_DNA"/>
</dbReference>
<keyword evidence="2" id="KW-0663">Pyridoxal phosphate</keyword>
<name>A0A644TI96_9ZZZZ</name>
<reference evidence="4" key="1">
    <citation type="submission" date="2019-08" db="EMBL/GenBank/DDBJ databases">
        <authorList>
            <person name="Kucharzyk K."/>
            <person name="Murdoch R.W."/>
            <person name="Higgins S."/>
            <person name="Loffler F."/>
        </authorList>
    </citation>
    <scope>NUCLEOTIDE SEQUENCE</scope>
</reference>
<dbReference type="InterPro" id="IPR015424">
    <property type="entry name" value="PyrdxlP-dep_Trfase"/>
</dbReference>
<accession>A0A644TI96</accession>
<dbReference type="GO" id="GO:0030170">
    <property type="term" value="F:pyridoxal phosphate binding"/>
    <property type="evidence" value="ECO:0007669"/>
    <property type="project" value="InterPro"/>
</dbReference>
<dbReference type="InterPro" id="IPR015421">
    <property type="entry name" value="PyrdxlP-dep_Trfase_major"/>
</dbReference>
<dbReference type="FunFam" id="3.90.1150.10:FF:000008">
    <property type="entry name" value="Cystathionine gamma-synthase"/>
    <property type="match status" value="1"/>
</dbReference>
<comment type="cofactor">
    <cofactor evidence="1">
        <name>pyridoxal 5'-phosphate</name>
        <dbReference type="ChEBI" id="CHEBI:597326"/>
    </cofactor>
</comment>
<gene>
    <name evidence="4" type="primary">mgl_4</name>
    <name evidence="4" type="ORF">SDC9_12320</name>
</gene>
<dbReference type="Gene3D" id="3.90.1150.10">
    <property type="entry name" value="Aspartate Aminotransferase, domain 1"/>
    <property type="match status" value="1"/>
</dbReference>
<evidence type="ECO:0000313" key="4">
    <source>
        <dbReference type="EMBL" id="MPL66633.1"/>
    </source>
</evidence>
<evidence type="ECO:0000256" key="3">
    <source>
        <dbReference type="ARBA" id="ARBA00023239"/>
    </source>
</evidence>
<dbReference type="AlphaFoldDB" id="A0A644TI96"/>
<dbReference type="InterPro" id="IPR015422">
    <property type="entry name" value="PyrdxlP-dep_Trfase_small"/>
</dbReference>
<dbReference type="GO" id="GO:0005737">
    <property type="term" value="C:cytoplasm"/>
    <property type="evidence" value="ECO:0007669"/>
    <property type="project" value="TreeGrafter"/>
</dbReference>
<dbReference type="CDD" id="cd00614">
    <property type="entry name" value="CGS_like"/>
    <property type="match status" value="1"/>
</dbReference>
<evidence type="ECO:0000256" key="2">
    <source>
        <dbReference type="ARBA" id="ARBA00022898"/>
    </source>
</evidence>
<sequence length="394" mass="42967">MENPKDYGFSSQLIHYSGHHDEYKSATVPIYQTSTFAFECAEDGAECFAGTKQGYIYTRMGNPTVKALERQIAVLEHGYDSIAFSSGMAAVSTVYMALLNSNDHMISSAAVYGASRVMMEQHLSRFGVQSTYVNTADLNEIKAAIKPNTKMIYIETPANPTMDITDIEACAEIAHSIGAVLVVDNTFCSPYLQNPIDLGADVVLHSVTKFINGHADIVGGIVISKTKELNDKIKGMMFNLGGNMDPHQAYMVIRGVKTLAIRIERAQENAIKVAEFLENHPKIEWVKYPGLASFKQRDLVAKQMKGTGTMISFGLKGGLESGKKLMDNVKMCILAVSLGGIETLIQHPASMTHSKMTPEARKSAGIGEGLVRFSVGIEDAQDIINDLQQALEKA</sequence>
<dbReference type="PIRSF" id="PIRSF001434">
    <property type="entry name" value="CGS"/>
    <property type="match status" value="1"/>
</dbReference>
<proteinExistence type="predicted"/>
<comment type="caution">
    <text evidence="4">The sequence shown here is derived from an EMBL/GenBank/DDBJ whole genome shotgun (WGS) entry which is preliminary data.</text>
</comment>
<keyword evidence="3 4" id="KW-0456">Lyase</keyword>
<dbReference type="PANTHER" id="PTHR11808">
    <property type="entry name" value="TRANS-SULFURATION ENZYME FAMILY MEMBER"/>
    <property type="match status" value="1"/>
</dbReference>
<dbReference type="InterPro" id="IPR000277">
    <property type="entry name" value="Cys/Met-Metab_PyrdxlP-dep_enz"/>
</dbReference>
<organism evidence="4">
    <name type="scientific">bioreactor metagenome</name>
    <dbReference type="NCBI Taxonomy" id="1076179"/>
    <lineage>
        <taxon>unclassified sequences</taxon>
        <taxon>metagenomes</taxon>
        <taxon>ecological metagenomes</taxon>
    </lineage>
</organism>